<geneLocation type="chloroplast" evidence="2"/>
<proteinExistence type="predicted"/>
<keyword evidence="1" id="KW-0472">Membrane</keyword>
<dbReference type="GO" id="GO:0050821">
    <property type="term" value="P:protein stabilization"/>
    <property type="evidence" value="ECO:0007669"/>
    <property type="project" value="InterPro"/>
</dbReference>
<dbReference type="GO" id="GO:0042301">
    <property type="term" value="F:phosphate ion binding"/>
    <property type="evidence" value="ECO:0007669"/>
    <property type="project" value="InterPro"/>
</dbReference>
<accession>G1E766</accession>
<dbReference type="GO" id="GO:0015979">
    <property type="term" value="P:photosynthesis"/>
    <property type="evidence" value="ECO:0007669"/>
    <property type="project" value="InterPro"/>
</dbReference>
<dbReference type="Gene3D" id="1.20.5.880">
    <property type="entry name" value="Photosystem II reaction center protein H"/>
    <property type="match status" value="1"/>
</dbReference>
<dbReference type="AlphaFoldDB" id="G1E766"/>
<evidence type="ECO:0000313" key="2">
    <source>
        <dbReference type="EMBL" id="AEJ72955.1"/>
    </source>
</evidence>
<sequence length="98" mass="11413">MTTTLISSQVKVSVNKNFPWKKQNINKLSFLDPQRYKPNPQLSQLLEPLNKRKANHVIVDWGTIPLMVIVMISFLFFLIIIILIYNGALLYENIPVTW</sequence>
<reference evidence="2" key="1">
    <citation type="journal article" date="2011" name="PLoS ONE">
        <title>Genome evolution of a tertiary dinoflagellate plastid.</title>
        <authorList>
            <person name="Gabrielsen T.M."/>
            <person name="Minge M.A."/>
            <person name="Espelund M."/>
            <person name="Tooming-Klunderud A."/>
            <person name="Patil V."/>
            <person name="Nederbragt A.J."/>
            <person name="Otis C."/>
            <person name="Turmel M."/>
            <person name="Shalchian-Tabrizi K."/>
            <person name="Lemieux C."/>
            <person name="Jakobsen K.S."/>
        </authorList>
    </citation>
    <scope>NUCLEOTIDE SEQUENCE</scope>
</reference>
<name>G1E766_KARVE</name>
<keyword evidence="2" id="KW-0934">Plastid</keyword>
<protein>
    <submittedName>
        <fullName evidence="2">10 kDa phosphoprotein of photosystem II</fullName>
    </submittedName>
</protein>
<dbReference type="GO" id="GO:0009523">
    <property type="term" value="C:photosystem II"/>
    <property type="evidence" value="ECO:0007669"/>
    <property type="project" value="InterPro"/>
</dbReference>
<feature type="transmembrane region" description="Helical" evidence="1">
    <location>
        <begin position="61"/>
        <end position="85"/>
    </location>
</feature>
<dbReference type="SUPFAM" id="SSF161025">
    <property type="entry name" value="Photosystem II 10 kDa phosphoprotein PsbH"/>
    <property type="match status" value="1"/>
</dbReference>
<dbReference type="InterPro" id="IPR001056">
    <property type="entry name" value="PSII_PsbH"/>
</dbReference>
<evidence type="ECO:0000256" key="1">
    <source>
        <dbReference type="SAM" id="Phobius"/>
    </source>
</evidence>
<keyword evidence="1" id="KW-0812">Transmembrane</keyword>
<dbReference type="InterPro" id="IPR036863">
    <property type="entry name" value="PSII_PsbH_sf"/>
</dbReference>
<keyword evidence="1" id="KW-1133">Transmembrane helix</keyword>
<keyword evidence="2" id="KW-0150">Chloroplast</keyword>
<dbReference type="EMBL" id="JN039300">
    <property type="protein sequence ID" value="AEJ72955.1"/>
    <property type="molecule type" value="Genomic_DNA"/>
</dbReference>
<organism evidence="2">
    <name type="scientific">Karlodinium veneficum</name>
    <name type="common">Dinoflagellate</name>
    <name type="synonym">Karlodinium micrum</name>
    <dbReference type="NCBI Taxonomy" id="407301"/>
    <lineage>
        <taxon>Eukaryota</taxon>
        <taxon>Sar</taxon>
        <taxon>Alveolata</taxon>
        <taxon>Dinophyceae</taxon>
        <taxon>Gymnodiniales</taxon>
        <taxon>Kareniaceae</taxon>
        <taxon>Karlodinium</taxon>
    </lineage>
</organism>
<gene>
    <name evidence="2" type="primary">psbH</name>
</gene>
<dbReference type="Pfam" id="PF00737">
    <property type="entry name" value="PsbH"/>
    <property type="match status" value="1"/>
</dbReference>